<sequence>MQIRELIISSFRSLISNKRRSILTMIGIIIGIASVITILALGDGARLAMLKNLQADSGGQQSTQITFSPNNSDVKISGFNNEDLARIRSNPKVAKVTVQSDDHGILSSEGTINGKSLSSLVYLATSANDNKILAGRGIKDSDISIDRPVALVNKSIAKKGYRTIRNALNSGIEINGTTYTIIGVIDNNATRGEFYNYDVVVPRHVFETSNATVNANTLKLTFISGTDISKTTNDIKDQLNQMGSQHSSGSYDFYDTAAMLKGVTMVIKGITYFIVAVASISLFIAGIGVMNMMYIAVSERTQEIGIRMAVGASQKQILWQFLIEAVMLTLSGGMIGYLAGLGIAMGISAFLPFKASVSISTFLLAFGTSTIVGLVFGILPAKTASNKNLIDILR</sequence>
<dbReference type="PANTHER" id="PTHR30572:SF4">
    <property type="entry name" value="ABC TRANSPORTER PERMEASE YTRF"/>
    <property type="match status" value="1"/>
</dbReference>
<gene>
    <name evidence="10" type="ORF">ESZ47_08435</name>
</gene>
<dbReference type="AlphaFoldDB" id="A0A6P2CJN5"/>
<evidence type="ECO:0000259" key="9">
    <source>
        <dbReference type="Pfam" id="PF12704"/>
    </source>
</evidence>
<accession>A0A6P2CJN5</accession>
<dbReference type="PANTHER" id="PTHR30572">
    <property type="entry name" value="MEMBRANE COMPONENT OF TRANSPORTER-RELATED"/>
    <property type="match status" value="1"/>
</dbReference>
<dbReference type="RefSeq" id="WP_148606544.1">
    <property type="nucleotide sequence ID" value="NZ_BSUV01000001.1"/>
</dbReference>
<feature type="transmembrane region" description="Helical" evidence="7">
    <location>
        <begin position="318"/>
        <end position="351"/>
    </location>
</feature>
<dbReference type="GO" id="GO:0022857">
    <property type="term" value="F:transmembrane transporter activity"/>
    <property type="evidence" value="ECO:0007669"/>
    <property type="project" value="TreeGrafter"/>
</dbReference>
<evidence type="ECO:0000256" key="2">
    <source>
        <dbReference type="ARBA" id="ARBA00022475"/>
    </source>
</evidence>
<dbReference type="Proteomes" id="UP000442244">
    <property type="component" value="Unassembled WGS sequence"/>
</dbReference>
<feature type="transmembrane region" description="Helical" evidence="7">
    <location>
        <begin position="270"/>
        <end position="297"/>
    </location>
</feature>
<feature type="domain" description="ABC3 transporter permease C-terminal" evidence="8">
    <location>
        <begin position="276"/>
        <end position="388"/>
    </location>
</feature>
<dbReference type="Pfam" id="PF12704">
    <property type="entry name" value="MacB_PCD"/>
    <property type="match status" value="1"/>
</dbReference>
<reference evidence="10 11" key="1">
    <citation type="submission" date="2019-01" db="EMBL/GenBank/DDBJ databases">
        <title>Leuconostoc litchii sp. nov., a novel lactic acid bacterium isolated from lychee.</title>
        <authorList>
            <person name="Wang L.-T."/>
        </authorList>
    </citation>
    <scope>NUCLEOTIDE SEQUENCE [LARGE SCALE GENOMIC DNA]</scope>
    <source>
        <strain evidence="10 11">MB7</strain>
    </source>
</reference>
<dbReference type="InterPro" id="IPR050250">
    <property type="entry name" value="Macrolide_Exporter_MacB"/>
</dbReference>
<evidence type="ECO:0000256" key="1">
    <source>
        <dbReference type="ARBA" id="ARBA00004651"/>
    </source>
</evidence>
<comment type="subcellular location">
    <subcellularLocation>
        <location evidence="1">Cell membrane</location>
        <topology evidence="1">Multi-pass membrane protein</topology>
    </subcellularLocation>
</comment>
<name>A0A6P2CJN5_9LACO</name>
<evidence type="ECO:0000313" key="11">
    <source>
        <dbReference type="Proteomes" id="UP000442244"/>
    </source>
</evidence>
<evidence type="ECO:0000256" key="3">
    <source>
        <dbReference type="ARBA" id="ARBA00022692"/>
    </source>
</evidence>
<dbReference type="EMBL" id="SDGY01000008">
    <property type="protein sequence ID" value="TYC46050.1"/>
    <property type="molecule type" value="Genomic_DNA"/>
</dbReference>
<feature type="transmembrane region" description="Helical" evidence="7">
    <location>
        <begin position="357"/>
        <end position="379"/>
    </location>
</feature>
<comment type="caution">
    <text evidence="10">The sequence shown here is derived from an EMBL/GenBank/DDBJ whole genome shotgun (WGS) entry which is preliminary data.</text>
</comment>
<protein>
    <submittedName>
        <fullName evidence="10">FtsX-like permease family protein</fullName>
    </submittedName>
</protein>
<comment type="similarity">
    <text evidence="6">Belongs to the ABC-4 integral membrane protein family.</text>
</comment>
<proteinExistence type="inferred from homology"/>
<dbReference type="Pfam" id="PF02687">
    <property type="entry name" value="FtsX"/>
    <property type="match status" value="1"/>
</dbReference>
<evidence type="ECO:0000256" key="4">
    <source>
        <dbReference type="ARBA" id="ARBA00022989"/>
    </source>
</evidence>
<organism evidence="10 11">
    <name type="scientific">Leuconostoc litchii</name>
    <dbReference type="NCBI Taxonomy" id="1981069"/>
    <lineage>
        <taxon>Bacteria</taxon>
        <taxon>Bacillati</taxon>
        <taxon>Bacillota</taxon>
        <taxon>Bacilli</taxon>
        <taxon>Lactobacillales</taxon>
        <taxon>Lactobacillaceae</taxon>
        <taxon>Leuconostoc</taxon>
    </lineage>
</organism>
<keyword evidence="11" id="KW-1185">Reference proteome</keyword>
<keyword evidence="3 7" id="KW-0812">Transmembrane</keyword>
<dbReference type="GO" id="GO:0005886">
    <property type="term" value="C:plasma membrane"/>
    <property type="evidence" value="ECO:0007669"/>
    <property type="project" value="UniProtKB-SubCell"/>
</dbReference>
<feature type="transmembrane region" description="Helical" evidence="7">
    <location>
        <begin position="21"/>
        <end position="42"/>
    </location>
</feature>
<keyword evidence="4 7" id="KW-1133">Transmembrane helix</keyword>
<keyword evidence="2" id="KW-1003">Cell membrane</keyword>
<evidence type="ECO:0000256" key="6">
    <source>
        <dbReference type="ARBA" id="ARBA00038076"/>
    </source>
</evidence>
<dbReference type="InterPro" id="IPR003838">
    <property type="entry name" value="ABC3_permease_C"/>
</dbReference>
<evidence type="ECO:0000259" key="8">
    <source>
        <dbReference type="Pfam" id="PF02687"/>
    </source>
</evidence>
<evidence type="ECO:0000256" key="5">
    <source>
        <dbReference type="ARBA" id="ARBA00023136"/>
    </source>
</evidence>
<dbReference type="OrthoDB" id="9770036at2"/>
<keyword evidence="5 7" id="KW-0472">Membrane</keyword>
<feature type="domain" description="MacB-like periplasmic core" evidence="9">
    <location>
        <begin position="21"/>
        <end position="237"/>
    </location>
</feature>
<dbReference type="InterPro" id="IPR025857">
    <property type="entry name" value="MacB_PCD"/>
</dbReference>
<evidence type="ECO:0000256" key="7">
    <source>
        <dbReference type="SAM" id="Phobius"/>
    </source>
</evidence>
<evidence type="ECO:0000313" key="10">
    <source>
        <dbReference type="EMBL" id="TYC46050.1"/>
    </source>
</evidence>